<evidence type="ECO:0000256" key="1">
    <source>
        <dbReference type="PROSITE-ProRule" id="PRU00649"/>
    </source>
</evidence>
<dbReference type="Pfam" id="PF08711">
    <property type="entry name" value="Med26"/>
    <property type="match status" value="1"/>
</dbReference>
<feature type="compositionally biased region" description="Low complexity" evidence="2">
    <location>
        <begin position="402"/>
        <end position="420"/>
    </location>
</feature>
<gene>
    <name evidence="4" type="ORF">NTEN_LOCUS9124</name>
</gene>
<protein>
    <recommendedName>
        <fullName evidence="3">TFIIS N-terminal domain-containing protein</fullName>
    </recommendedName>
</protein>
<dbReference type="OrthoDB" id="21513at2759"/>
<keyword evidence="5" id="KW-1185">Reference proteome</keyword>
<feature type="compositionally biased region" description="Basic and acidic residues" evidence="2">
    <location>
        <begin position="422"/>
        <end position="436"/>
    </location>
</feature>
<feature type="compositionally biased region" description="Basic and acidic residues" evidence="2">
    <location>
        <begin position="314"/>
        <end position="337"/>
    </location>
</feature>
<feature type="region of interest" description="Disordered" evidence="2">
    <location>
        <begin position="580"/>
        <end position="605"/>
    </location>
</feature>
<dbReference type="PANTHER" id="PTHR15141">
    <property type="entry name" value="TRANSCRIPTION ELONGATION FACTOR B POLYPEPTIDE 3"/>
    <property type="match status" value="1"/>
</dbReference>
<feature type="domain" description="TFIIS N-terminal" evidence="3">
    <location>
        <begin position="1"/>
        <end position="55"/>
    </location>
</feature>
<organism evidence="4 5">
    <name type="scientific">Nesidiocoris tenuis</name>
    <dbReference type="NCBI Taxonomy" id="355587"/>
    <lineage>
        <taxon>Eukaryota</taxon>
        <taxon>Metazoa</taxon>
        <taxon>Ecdysozoa</taxon>
        <taxon>Arthropoda</taxon>
        <taxon>Hexapoda</taxon>
        <taxon>Insecta</taxon>
        <taxon>Pterygota</taxon>
        <taxon>Neoptera</taxon>
        <taxon>Paraneoptera</taxon>
        <taxon>Hemiptera</taxon>
        <taxon>Heteroptera</taxon>
        <taxon>Panheteroptera</taxon>
        <taxon>Cimicomorpha</taxon>
        <taxon>Miridae</taxon>
        <taxon>Dicyphina</taxon>
        <taxon>Nesidiocoris</taxon>
    </lineage>
</organism>
<feature type="compositionally biased region" description="Low complexity" evidence="2">
    <location>
        <begin position="341"/>
        <end position="354"/>
    </location>
</feature>
<dbReference type="InterPro" id="IPR051870">
    <property type="entry name" value="Elongin-A_domain"/>
</dbReference>
<comment type="subcellular location">
    <subcellularLocation>
        <location evidence="1">Nucleus</location>
    </subcellularLocation>
</comment>
<feature type="compositionally biased region" description="Basic and acidic residues" evidence="2">
    <location>
        <begin position="262"/>
        <end position="272"/>
    </location>
</feature>
<evidence type="ECO:0000259" key="3">
    <source>
        <dbReference type="PROSITE" id="PS51319"/>
    </source>
</evidence>
<evidence type="ECO:0000313" key="5">
    <source>
        <dbReference type="Proteomes" id="UP000479000"/>
    </source>
</evidence>
<name>A0A6H5GIG8_9HEMI</name>
<dbReference type="PANTHER" id="PTHR15141:SF76">
    <property type="entry name" value="TRANSCRIPTION ELONGATION FACTOR B POLYPEPTIDE 3"/>
    <property type="match status" value="1"/>
</dbReference>
<feature type="compositionally biased region" description="Low complexity" evidence="2">
    <location>
        <begin position="590"/>
        <end position="605"/>
    </location>
</feature>
<evidence type="ECO:0000313" key="4">
    <source>
        <dbReference type="EMBL" id="CAB0003608.1"/>
    </source>
</evidence>
<dbReference type="SUPFAM" id="SSF47676">
    <property type="entry name" value="Conserved domain common to transcription factors TFIIS, elongin A, CRSP70"/>
    <property type="match status" value="1"/>
</dbReference>
<feature type="compositionally biased region" description="Basic residues" evidence="2">
    <location>
        <begin position="227"/>
        <end position="243"/>
    </location>
</feature>
<dbReference type="AlphaFoldDB" id="A0A6H5GIG8"/>
<proteinExistence type="predicted"/>
<feature type="region of interest" description="Disordered" evidence="2">
    <location>
        <begin position="54"/>
        <end position="461"/>
    </location>
</feature>
<dbReference type="Proteomes" id="UP000479000">
    <property type="component" value="Unassembled WGS sequence"/>
</dbReference>
<accession>A0A6H5GIG8</accession>
<reference evidence="4 5" key="1">
    <citation type="submission" date="2020-02" db="EMBL/GenBank/DDBJ databases">
        <authorList>
            <person name="Ferguson B K."/>
        </authorList>
    </citation>
    <scope>NUCLEOTIDE SEQUENCE [LARGE SCALE GENOMIC DNA]</scope>
</reference>
<keyword evidence="1" id="KW-0539">Nucleus</keyword>
<feature type="compositionally biased region" description="Basic and acidic residues" evidence="2">
    <location>
        <begin position="279"/>
        <end position="300"/>
    </location>
</feature>
<dbReference type="EMBL" id="CADCXU010013534">
    <property type="protein sequence ID" value="CAB0003608.1"/>
    <property type="molecule type" value="Genomic_DNA"/>
</dbReference>
<feature type="compositionally biased region" description="Low complexity" evidence="2">
    <location>
        <begin position="302"/>
        <end position="312"/>
    </location>
</feature>
<dbReference type="InterPro" id="IPR035441">
    <property type="entry name" value="TFIIS/LEDGF_dom_sf"/>
</dbReference>
<dbReference type="GO" id="GO:0005634">
    <property type="term" value="C:nucleus"/>
    <property type="evidence" value="ECO:0007669"/>
    <property type="project" value="UniProtKB-SubCell"/>
</dbReference>
<sequence>MMRCIQRLYVMPILVQHLQETGIGRSVNSLKKNSGEVGDAAKALVNKWKKMVAEEESDDACNNSLEKTDDSKNPPASDGIESSSKTRKVSNDRPKVDSKNPDHSSKQKRSHPENDGSKGDKKSRSSSKDVRKDEKSSSSSKDKRHEKSHRSESSHKRKEDSSKKSSSSGREHSRSELNKSEQTDKKKSKESSEHRHSKSSHSSKEQHCKERSRNGSDRDVDDGSPLPKKRKKTCVKERRKHRNSSVSSSDREKSPASESDDDGRSPDSGRDDGDSDSSDEVRNRDLDGNSDEASTKELTRQKTSSHSTSSSKSKPKESSKDKILENGKRIKQEKVDPAYEGYSSPSVKGSPSPGNMKNKISKIKVDTSNDDGIDAGSGFSFADALAGLDPSSGKKKKKSIKPDLIVTTPSSSTKSHSSKPGSKKEKPSTSSKDHHLSRNSPSMPSCSVKREPSSGSPMPELLMKKPLKLENLDLDINSTLPEINPNYRPLPHVPENARRNSTTKTITNDEEMFSMMMNKNQRFSDFHRFYVALVLQIQAKYGTGDSSGICPSLKSNSAEKREILNKAVVGASNGNVLATTTVPPPPPASAPRATSSWSAPVGTCA</sequence>
<dbReference type="Gene3D" id="1.20.930.10">
    <property type="entry name" value="Conserved domain common to transcription factors TFIIS, elongin A, CRSP70"/>
    <property type="match status" value="1"/>
</dbReference>
<dbReference type="PROSITE" id="PS51319">
    <property type="entry name" value="TFIIS_N"/>
    <property type="match status" value="1"/>
</dbReference>
<evidence type="ECO:0000256" key="2">
    <source>
        <dbReference type="SAM" id="MobiDB-lite"/>
    </source>
</evidence>
<dbReference type="InterPro" id="IPR017923">
    <property type="entry name" value="TFIIS_N"/>
</dbReference>
<feature type="compositionally biased region" description="Basic and acidic residues" evidence="2">
    <location>
        <begin position="89"/>
        <end position="194"/>
    </location>
</feature>
<feature type="compositionally biased region" description="Basic and acidic residues" evidence="2">
    <location>
        <begin position="202"/>
        <end position="218"/>
    </location>
</feature>